<dbReference type="GO" id="GO:0006935">
    <property type="term" value="P:chemotaxis"/>
    <property type="evidence" value="ECO:0007669"/>
    <property type="project" value="InterPro"/>
</dbReference>
<dbReference type="STRING" id="37658.SAMN05661086_00880"/>
<feature type="domain" description="HAMP" evidence="11">
    <location>
        <begin position="231"/>
        <end position="286"/>
    </location>
</feature>
<comment type="similarity">
    <text evidence="7">Belongs to the methyl-accepting chemotaxis (MCP) protein family.</text>
</comment>
<evidence type="ECO:0000259" key="11">
    <source>
        <dbReference type="PROSITE" id="PS50885"/>
    </source>
</evidence>
<dbReference type="PANTHER" id="PTHR32089">
    <property type="entry name" value="METHYL-ACCEPTING CHEMOTAXIS PROTEIN MCPB"/>
    <property type="match status" value="1"/>
</dbReference>
<dbReference type="GO" id="GO:0004888">
    <property type="term" value="F:transmembrane signaling receptor activity"/>
    <property type="evidence" value="ECO:0007669"/>
    <property type="project" value="InterPro"/>
</dbReference>
<dbReference type="AlphaFoldDB" id="A0A1I6ILN6"/>
<dbReference type="RefSeq" id="WP_092559493.1">
    <property type="nucleotide sequence ID" value="NZ_FOYZ01000003.1"/>
</dbReference>
<evidence type="ECO:0000256" key="8">
    <source>
        <dbReference type="PROSITE-ProRule" id="PRU00284"/>
    </source>
</evidence>
<dbReference type="SUPFAM" id="SSF58104">
    <property type="entry name" value="Methyl-accepting chemotaxis protein (MCP) signaling domain"/>
    <property type="match status" value="1"/>
</dbReference>
<feature type="transmembrane region" description="Helical" evidence="9">
    <location>
        <begin position="6"/>
        <end position="27"/>
    </location>
</feature>
<keyword evidence="6 8" id="KW-0807">Transducer</keyword>
<evidence type="ECO:0000259" key="10">
    <source>
        <dbReference type="PROSITE" id="PS50111"/>
    </source>
</evidence>
<dbReference type="Pfam" id="PF00015">
    <property type="entry name" value="MCPsignal"/>
    <property type="match status" value="1"/>
</dbReference>
<dbReference type="CDD" id="cd06225">
    <property type="entry name" value="HAMP"/>
    <property type="match status" value="1"/>
</dbReference>
<evidence type="ECO:0000256" key="3">
    <source>
        <dbReference type="ARBA" id="ARBA00022692"/>
    </source>
</evidence>
<feature type="transmembrane region" description="Helical" evidence="9">
    <location>
        <begin position="208"/>
        <end position="231"/>
    </location>
</feature>
<evidence type="ECO:0000256" key="5">
    <source>
        <dbReference type="ARBA" id="ARBA00023136"/>
    </source>
</evidence>
<dbReference type="PANTHER" id="PTHR32089:SF112">
    <property type="entry name" value="LYSOZYME-LIKE PROTEIN-RELATED"/>
    <property type="match status" value="1"/>
</dbReference>
<dbReference type="Gene3D" id="3.30.450.20">
    <property type="entry name" value="PAS domain"/>
    <property type="match status" value="1"/>
</dbReference>
<evidence type="ECO:0000256" key="7">
    <source>
        <dbReference type="ARBA" id="ARBA00029447"/>
    </source>
</evidence>
<evidence type="ECO:0000256" key="9">
    <source>
        <dbReference type="SAM" id="Phobius"/>
    </source>
</evidence>
<dbReference type="InterPro" id="IPR003660">
    <property type="entry name" value="HAMP_dom"/>
</dbReference>
<keyword evidence="3 9" id="KW-0812">Transmembrane</keyword>
<dbReference type="GO" id="GO:0007165">
    <property type="term" value="P:signal transduction"/>
    <property type="evidence" value="ECO:0007669"/>
    <property type="project" value="UniProtKB-KW"/>
</dbReference>
<dbReference type="Gene3D" id="1.10.287.950">
    <property type="entry name" value="Methyl-accepting chemotaxis protein"/>
    <property type="match status" value="1"/>
</dbReference>
<gene>
    <name evidence="12" type="ORF">SAMN05661086_00880</name>
</gene>
<dbReference type="PROSITE" id="PS50885">
    <property type="entry name" value="HAMP"/>
    <property type="match status" value="1"/>
</dbReference>
<proteinExistence type="inferred from homology"/>
<comment type="subcellular location">
    <subcellularLocation>
        <location evidence="1">Cell membrane</location>
        <topology evidence="1">Multi-pass membrane protein</topology>
    </subcellularLocation>
</comment>
<dbReference type="PROSITE" id="PS50111">
    <property type="entry name" value="CHEMOTAXIS_TRANSDUC_2"/>
    <property type="match status" value="1"/>
</dbReference>
<dbReference type="InterPro" id="IPR004090">
    <property type="entry name" value="Chemotax_Me-accpt_rcpt"/>
</dbReference>
<sequence length="592" mass="65476">MKNLKVKIKMLLLLIAIFISIMVAGILTERNMRKVEEDSTKLLESTIRLDYDQNIKEQVNNVISLLQTIYGNYEKGIYTLDEAKLLAANLVREIRYKDGGYFWIDTLVGDNVVLLGKEIEGTNRLNATDVNGYEMVKEIIRVAQEPDGGYTDYVFPKEGETESSPKRSYSKVFEPFGWVVGTGNYTDYIDDMVVQQAEISSERINQKITFVIITLSAALVFMIIIAISISLDITKSLESAIKYFEPMANGDFTQVLPARLSKRKDDFGVLGAKLNEMRDNLCVLIRQIKESEMAINEAVTEIETNVVKQNEAIESVSATTEELAASMEETAATSENIVSISNEIEMASKSIASRSQEGSDQAADIYKRAVHVKKQTEEQRNETNHMHKSIKENLEKALMEVAVVSEIEVLSASIMDITNQTNLLSLNAAIEAARAGEAGRGFSVVADEIRGLAEKSKETVVEIQRITEKVTESVNNLSADSSKLLEFVATEVMNNYNTFGNVAEQYNEDAVDIEALITDFSAASEELLASVEGVLSSINGISKATNEGAIGTTDIAERAADIMLMSTKMTDAVSKCVDVTNSLHERVELFQI</sequence>
<dbReference type="EMBL" id="FOYZ01000003">
    <property type="protein sequence ID" value="SFR67655.1"/>
    <property type="molecule type" value="Genomic_DNA"/>
</dbReference>
<name>A0A1I6ILN6_9FIRM</name>
<dbReference type="SMART" id="SM01049">
    <property type="entry name" value="Cache_2"/>
    <property type="match status" value="1"/>
</dbReference>
<dbReference type="InterPro" id="IPR004089">
    <property type="entry name" value="MCPsignal_dom"/>
</dbReference>
<protein>
    <submittedName>
        <fullName evidence="12">Methyl-accepting chemotaxis sensory transducer with Cache sensor</fullName>
    </submittedName>
</protein>
<evidence type="ECO:0000313" key="13">
    <source>
        <dbReference type="Proteomes" id="UP000199659"/>
    </source>
</evidence>
<evidence type="ECO:0000256" key="2">
    <source>
        <dbReference type="ARBA" id="ARBA00022475"/>
    </source>
</evidence>
<reference evidence="12 13" key="1">
    <citation type="submission" date="2016-10" db="EMBL/GenBank/DDBJ databases">
        <authorList>
            <person name="de Groot N.N."/>
        </authorList>
    </citation>
    <scope>NUCLEOTIDE SEQUENCE [LARGE SCALE GENOMIC DNA]</scope>
    <source>
        <strain evidence="12 13">743A</strain>
    </source>
</reference>
<dbReference type="PRINTS" id="PR00260">
    <property type="entry name" value="CHEMTRNSDUCR"/>
</dbReference>
<evidence type="ECO:0000256" key="4">
    <source>
        <dbReference type="ARBA" id="ARBA00022989"/>
    </source>
</evidence>
<keyword evidence="4 9" id="KW-1133">Transmembrane helix</keyword>
<dbReference type="Proteomes" id="UP000199659">
    <property type="component" value="Unassembled WGS sequence"/>
</dbReference>
<dbReference type="SMART" id="SM00283">
    <property type="entry name" value="MA"/>
    <property type="match status" value="1"/>
</dbReference>
<evidence type="ECO:0000256" key="6">
    <source>
        <dbReference type="ARBA" id="ARBA00023224"/>
    </source>
</evidence>
<organism evidence="12 13">
    <name type="scientific">Anaeromicropila populeti</name>
    <dbReference type="NCBI Taxonomy" id="37658"/>
    <lineage>
        <taxon>Bacteria</taxon>
        <taxon>Bacillati</taxon>
        <taxon>Bacillota</taxon>
        <taxon>Clostridia</taxon>
        <taxon>Lachnospirales</taxon>
        <taxon>Lachnospiraceae</taxon>
        <taxon>Anaeromicropila</taxon>
    </lineage>
</organism>
<dbReference type="SMART" id="SM00304">
    <property type="entry name" value="HAMP"/>
    <property type="match status" value="1"/>
</dbReference>
<keyword evidence="13" id="KW-1185">Reference proteome</keyword>
<dbReference type="InterPro" id="IPR033480">
    <property type="entry name" value="sCache_2"/>
</dbReference>
<evidence type="ECO:0000256" key="1">
    <source>
        <dbReference type="ARBA" id="ARBA00004651"/>
    </source>
</evidence>
<dbReference type="Pfam" id="PF17200">
    <property type="entry name" value="sCache_2"/>
    <property type="match status" value="1"/>
</dbReference>
<dbReference type="GO" id="GO:0005886">
    <property type="term" value="C:plasma membrane"/>
    <property type="evidence" value="ECO:0007669"/>
    <property type="project" value="UniProtKB-SubCell"/>
</dbReference>
<feature type="domain" description="Methyl-accepting transducer" evidence="10">
    <location>
        <begin position="291"/>
        <end position="542"/>
    </location>
</feature>
<evidence type="ECO:0000313" key="12">
    <source>
        <dbReference type="EMBL" id="SFR67655.1"/>
    </source>
</evidence>
<accession>A0A1I6ILN6</accession>
<keyword evidence="2" id="KW-1003">Cell membrane</keyword>
<keyword evidence="5 9" id="KW-0472">Membrane</keyword>